<sequence length="90" mass="10281">MRRRGFLCAQPLPCCSVARDIFSPRAAVQEERGANGWKRERPVSAFLPLQFPTPLQGMMIVVYSSAVEYYPHWLAHFFSSSSHNLWGIPQ</sequence>
<evidence type="ECO:0000313" key="2">
    <source>
        <dbReference type="Proteomes" id="UP001356427"/>
    </source>
</evidence>
<protein>
    <submittedName>
        <fullName evidence="1">Uncharacterized protein</fullName>
    </submittedName>
</protein>
<dbReference type="EMBL" id="JAGTTL010000002">
    <property type="protein sequence ID" value="KAK6326574.1"/>
    <property type="molecule type" value="Genomic_DNA"/>
</dbReference>
<reference evidence="1 2" key="1">
    <citation type="submission" date="2021-04" db="EMBL/GenBank/DDBJ databases">
        <authorList>
            <person name="De Guttry C."/>
            <person name="Zahm M."/>
            <person name="Klopp C."/>
            <person name="Cabau C."/>
            <person name="Louis A."/>
            <person name="Berthelot C."/>
            <person name="Parey E."/>
            <person name="Roest Crollius H."/>
            <person name="Montfort J."/>
            <person name="Robinson-Rechavi M."/>
            <person name="Bucao C."/>
            <person name="Bouchez O."/>
            <person name="Gislard M."/>
            <person name="Lluch J."/>
            <person name="Milhes M."/>
            <person name="Lampietro C."/>
            <person name="Lopez Roques C."/>
            <person name="Donnadieu C."/>
            <person name="Braasch I."/>
            <person name="Desvignes T."/>
            <person name="Postlethwait J."/>
            <person name="Bobe J."/>
            <person name="Wedekind C."/>
            <person name="Guiguen Y."/>
        </authorList>
    </citation>
    <scope>NUCLEOTIDE SEQUENCE [LARGE SCALE GENOMIC DNA]</scope>
    <source>
        <strain evidence="1">Cs_M1</strain>
        <tissue evidence="1">Blood</tissue>
    </source>
</reference>
<organism evidence="1 2">
    <name type="scientific">Coregonus suidteri</name>
    <dbReference type="NCBI Taxonomy" id="861788"/>
    <lineage>
        <taxon>Eukaryota</taxon>
        <taxon>Metazoa</taxon>
        <taxon>Chordata</taxon>
        <taxon>Craniata</taxon>
        <taxon>Vertebrata</taxon>
        <taxon>Euteleostomi</taxon>
        <taxon>Actinopterygii</taxon>
        <taxon>Neopterygii</taxon>
        <taxon>Teleostei</taxon>
        <taxon>Protacanthopterygii</taxon>
        <taxon>Salmoniformes</taxon>
        <taxon>Salmonidae</taxon>
        <taxon>Coregoninae</taxon>
        <taxon>Coregonus</taxon>
    </lineage>
</organism>
<evidence type="ECO:0000313" key="1">
    <source>
        <dbReference type="EMBL" id="KAK6326574.1"/>
    </source>
</evidence>
<keyword evidence="2" id="KW-1185">Reference proteome</keyword>
<proteinExistence type="predicted"/>
<gene>
    <name evidence="1" type="ORF">J4Q44_G00022190</name>
</gene>
<dbReference type="Proteomes" id="UP001356427">
    <property type="component" value="Unassembled WGS sequence"/>
</dbReference>
<dbReference type="AlphaFoldDB" id="A0AAN8MB89"/>
<name>A0AAN8MB89_9TELE</name>
<accession>A0AAN8MB89</accession>
<comment type="caution">
    <text evidence="1">The sequence shown here is derived from an EMBL/GenBank/DDBJ whole genome shotgun (WGS) entry which is preliminary data.</text>
</comment>